<dbReference type="Proteomes" id="UP000055316">
    <property type="component" value="Chromosome"/>
</dbReference>
<feature type="transmembrane region" description="Helical" evidence="1">
    <location>
        <begin position="6"/>
        <end position="24"/>
    </location>
</feature>
<reference evidence="2 3" key="1">
    <citation type="submission" date="2015-05" db="EMBL/GenBank/DDBJ databases">
        <title>Whole genome sequence of Bacillus thuringiensis serovar tolworthi Pasteur Institute Standard strain.</title>
        <authorList>
            <person name="Kanda K."/>
            <person name="Nakashima K."/>
            <person name="Nagano Y."/>
        </authorList>
    </citation>
    <scope>NUCLEOTIDE SEQUENCE [LARGE SCALE GENOMIC DNA]</scope>
    <source>
        <strain evidence="2 3">Pasteur Institute Standard strain</strain>
    </source>
</reference>
<keyword evidence="1" id="KW-0472">Membrane</keyword>
<feature type="transmembrane region" description="Helical" evidence="1">
    <location>
        <begin position="56"/>
        <end position="77"/>
    </location>
</feature>
<keyword evidence="1" id="KW-1133">Transmembrane helix</keyword>
<sequence>MLVLGFILIGLGVFIVCLTVIDGIRETKEHSFGGFKDFIIIVLVHIIEIISDLWGFRLLFILIGLVCIGFGVAILIVEL</sequence>
<dbReference type="EMBL" id="AP014864">
    <property type="protein sequence ID" value="BAR84537.1"/>
    <property type="molecule type" value="Genomic_DNA"/>
</dbReference>
<name>A0A9W4EUT4_BACTO</name>
<proteinExistence type="predicted"/>
<gene>
    <name evidence="2" type="ORF">KNN_03693</name>
</gene>
<protein>
    <submittedName>
        <fullName evidence="2">Uncharacterized protein</fullName>
    </submittedName>
</protein>
<dbReference type="AlphaFoldDB" id="A0A9W4EUT4"/>
<accession>A0A9W4EUT4</accession>
<evidence type="ECO:0000256" key="1">
    <source>
        <dbReference type="SAM" id="Phobius"/>
    </source>
</evidence>
<keyword evidence="1" id="KW-0812">Transmembrane</keyword>
<organism evidence="2 3">
    <name type="scientific">Bacillus thuringiensis subsp. tolworthi</name>
    <dbReference type="NCBI Taxonomy" id="1442"/>
    <lineage>
        <taxon>Bacteria</taxon>
        <taxon>Bacillati</taxon>
        <taxon>Bacillota</taxon>
        <taxon>Bacilli</taxon>
        <taxon>Bacillales</taxon>
        <taxon>Bacillaceae</taxon>
        <taxon>Bacillus</taxon>
        <taxon>Bacillus cereus group</taxon>
    </lineage>
</organism>
<evidence type="ECO:0000313" key="2">
    <source>
        <dbReference type="EMBL" id="BAR84537.1"/>
    </source>
</evidence>
<dbReference type="RefSeq" id="WP_000960639.1">
    <property type="nucleotide sequence ID" value="NZ_AP014864.1"/>
</dbReference>
<evidence type="ECO:0000313" key="3">
    <source>
        <dbReference type="Proteomes" id="UP000055316"/>
    </source>
</evidence>
<feature type="transmembrane region" description="Helical" evidence="1">
    <location>
        <begin position="31"/>
        <end position="50"/>
    </location>
</feature>